<dbReference type="Proteomes" id="UP000193560">
    <property type="component" value="Unassembled WGS sequence"/>
</dbReference>
<reference evidence="2 3" key="1">
    <citation type="submission" date="2016-07" db="EMBL/GenBank/DDBJ databases">
        <title>Pervasive Adenine N6-methylation of Active Genes in Fungi.</title>
        <authorList>
            <consortium name="DOE Joint Genome Institute"/>
            <person name="Mondo S.J."/>
            <person name="Dannebaum R.O."/>
            <person name="Kuo R.C."/>
            <person name="Labutti K."/>
            <person name="Haridas S."/>
            <person name="Kuo A."/>
            <person name="Salamov A."/>
            <person name="Ahrendt S.R."/>
            <person name="Lipzen A."/>
            <person name="Sullivan W."/>
            <person name="Andreopoulos W.B."/>
            <person name="Clum A."/>
            <person name="Lindquist E."/>
            <person name="Daum C."/>
            <person name="Ramamoorthy G.K."/>
            <person name="Gryganskyi A."/>
            <person name="Culley D."/>
            <person name="Magnuson J.K."/>
            <person name="James T.Y."/>
            <person name="O'Malley M.A."/>
            <person name="Stajich J.E."/>
            <person name="Spatafora J.W."/>
            <person name="Visel A."/>
            <person name="Grigoriev I.V."/>
        </authorList>
    </citation>
    <scope>NUCLEOTIDE SEQUENCE [LARGE SCALE GENOMIC DNA]</scope>
    <source>
        <strain evidence="2 3">NRRL 1336</strain>
    </source>
</reference>
<evidence type="ECO:0000256" key="1">
    <source>
        <dbReference type="SAM" id="MobiDB-lite"/>
    </source>
</evidence>
<protein>
    <submittedName>
        <fullName evidence="2">Uncharacterized protein</fullName>
    </submittedName>
</protein>
<dbReference type="AlphaFoldDB" id="A0A1X2IS30"/>
<accession>A0A1X2IS30</accession>
<dbReference type="OrthoDB" id="2218707at2759"/>
<feature type="compositionally biased region" description="Polar residues" evidence="1">
    <location>
        <begin position="250"/>
        <end position="272"/>
    </location>
</feature>
<proteinExistence type="predicted"/>
<organism evidence="2 3">
    <name type="scientific">Absidia repens</name>
    <dbReference type="NCBI Taxonomy" id="90262"/>
    <lineage>
        <taxon>Eukaryota</taxon>
        <taxon>Fungi</taxon>
        <taxon>Fungi incertae sedis</taxon>
        <taxon>Mucoromycota</taxon>
        <taxon>Mucoromycotina</taxon>
        <taxon>Mucoromycetes</taxon>
        <taxon>Mucorales</taxon>
        <taxon>Cunninghamellaceae</taxon>
        <taxon>Absidia</taxon>
    </lineage>
</organism>
<name>A0A1X2IS30_9FUNG</name>
<feature type="region of interest" description="Disordered" evidence="1">
    <location>
        <begin position="235"/>
        <end position="288"/>
    </location>
</feature>
<feature type="compositionally biased region" description="Low complexity" evidence="1">
    <location>
        <begin position="237"/>
        <end position="249"/>
    </location>
</feature>
<dbReference type="EMBL" id="MCGE01000005">
    <property type="protein sequence ID" value="ORZ21294.1"/>
    <property type="molecule type" value="Genomic_DNA"/>
</dbReference>
<evidence type="ECO:0000313" key="2">
    <source>
        <dbReference type="EMBL" id="ORZ21294.1"/>
    </source>
</evidence>
<sequence length="368" mass="41564">MKTQTLLLGEYDSSVFSIYIIPESGGAKSTTNTTDYLSIEDLYRLFFHHSQSEITSLFFTLYQRHPLDFYHDHQNKCYIAKHHALTIARSLHLFALAEFCTLSHDELINRAADPLFAITNAVMLRPATPKLMVIDWDWFCLSPDASSTSFFSNFLNAAARFLNPTTTYHGHHQSYFPITCDKQNDHSWSRHFLPLPNIGTERTIQAQKQQQAIIECRQRLSVYYQSISSASHKLQSKKSAAATKTKTSSPVNHNTTLSTILSPSSHLANESNKAQQQKKRKSSSLPLLKEESFYHRQKKLKSSHSNLDLLATQATKMKDLPLSPEISPPPQPILSLPPISTSNSTSFHTSPFIQSISLPSIRNVLSDI</sequence>
<gene>
    <name evidence="2" type="ORF">BCR42DRAFT_407244</name>
</gene>
<keyword evidence="3" id="KW-1185">Reference proteome</keyword>
<evidence type="ECO:0000313" key="3">
    <source>
        <dbReference type="Proteomes" id="UP000193560"/>
    </source>
</evidence>
<comment type="caution">
    <text evidence="2">The sequence shown here is derived from an EMBL/GenBank/DDBJ whole genome shotgun (WGS) entry which is preliminary data.</text>
</comment>